<keyword evidence="6" id="KW-0813">Transport</keyword>
<dbReference type="EMBL" id="HBUE01089104">
    <property type="protein sequence ID" value="CAG6480689.1"/>
    <property type="molecule type" value="Transcribed_RNA"/>
</dbReference>
<dbReference type="PANTHER" id="PTHR21426">
    <property type="entry name" value="EXOCYST COMPLEX COMPONENT 8"/>
    <property type="match status" value="1"/>
</dbReference>
<dbReference type="InterPro" id="IPR042561">
    <property type="entry name" value="Exo84_C_1"/>
</dbReference>
<dbReference type="CDD" id="cd01226">
    <property type="entry name" value="PH_RalBD_exo84"/>
    <property type="match status" value="1"/>
</dbReference>
<name>A0A8D8FSD9_CULPI</name>
<dbReference type="AlphaFoldDB" id="A0A8D8FSD9"/>
<dbReference type="Gene3D" id="1.20.58.1220">
    <property type="entry name" value="Exo84p, C-terminal helical domain"/>
    <property type="match status" value="1"/>
</dbReference>
<dbReference type="GO" id="GO:0015031">
    <property type="term" value="P:protein transport"/>
    <property type="evidence" value="ECO:0007669"/>
    <property type="project" value="UniProtKB-KW"/>
</dbReference>
<dbReference type="GO" id="GO:0000145">
    <property type="term" value="C:exocyst"/>
    <property type="evidence" value="ECO:0007669"/>
    <property type="project" value="InterPro"/>
</dbReference>
<evidence type="ECO:0000256" key="5">
    <source>
        <dbReference type="ARBA" id="ARBA00017509"/>
    </source>
</evidence>
<dbReference type="InterPro" id="IPR033961">
    <property type="entry name" value="Exo84"/>
</dbReference>
<evidence type="ECO:0000256" key="3">
    <source>
        <dbReference type="ARBA" id="ARBA00004624"/>
    </source>
</evidence>
<accession>A0A8D8FSD9</accession>
<proteinExistence type="inferred from homology"/>
<organism evidence="10">
    <name type="scientific">Culex pipiens</name>
    <name type="common">House mosquito</name>
    <dbReference type="NCBI Taxonomy" id="7175"/>
    <lineage>
        <taxon>Eukaryota</taxon>
        <taxon>Metazoa</taxon>
        <taxon>Ecdysozoa</taxon>
        <taxon>Arthropoda</taxon>
        <taxon>Hexapoda</taxon>
        <taxon>Insecta</taxon>
        <taxon>Pterygota</taxon>
        <taxon>Neoptera</taxon>
        <taxon>Endopterygota</taxon>
        <taxon>Diptera</taxon>
        <taxon>Nematocera</taxon>
        <taxon>Culicoidea</taxon>
        <taxon>Culicidae</taxon>
        <taxon>Culicinae</taxon>
        <taxon>Culicini</taxon>
        <taxon>Culex</taxon>
        <taxon>Culex</taxon>
    </lineage>
</organism>
<dbReference type="GO" id="GO:0048471">
    <property type="term" value="C:perinuclear region of cytoplasm"/>
    <property type="evidence" value="ECO:0007669"/>
    <property type="project" value="UniProtKB-SubCell"/>
</dbReference>
<evidence type="ECO:0000256" key="7">
    <source>
        <dbReference type="ARBA" id="ARBA00022483"/>
    </source>
</evidence>
<reference evidence="10" key="1">
    <citation type="submission" date="2021-05" db="EMBL/GenBank/DDBJ databases">
        <authorList>
            <person name="Alioto T."/>
            <person name="Alioto T."/>
            <person name="Gomez Garrido J."/>
        </authorList>
    </citation>
    <scope>NUCLEOTIDE SEQUENCE</scope>
</reference>
<evidence type="ECO:0000259" key="9">
    <source>
        <dbReference type="SMART" id="SM00233"/>
    </source>
</evidence>
<comment type="function">
    <text evidence="1">Component of the exocyst complex involved in the docking of exocytic vesicles with fusion sites on the plasma membrane.</text>
</comment>
<dbReference type="InterPro" id="IPR042560">
    <property type="entry name" value="Exo84_C_2"/>
</dbReference>
<feature type="domain" description="PH" evidence="9">
    <location>
        <begin position="144"/>
        <end position="244"/>
    </location>
</feature>
<comment type="subcellular location">
    <subcellularLocation>
        <location evidence="3">Cell projection</location>
        <location evidence="3">Growth cone</location>
    </subcellularLocation>
    <subcellularLocation>
        <location evidence="2">Cytoplasm</location>
        <location evidence="2">Perinuclear region</location>
    </subcellularLocation>
</comment>
<dbReference type="FunFam" id="1.20.58.1220:FF:000003">
    <property type="entry name" value="Exocyst 84, isoform B"/>
    <property type="match status" value="1"/>
</dbReference>
<evidence type="ECO:0000256" key="8">
    <source>
        <dbReference type="ARBA" id="ARBA00022927"/>
    </source>
</evidence>
<dbReference type="SMART" id="SM00233">
    <property type="entry name" value="PH"/>
    <property type="match status" value="1"/>
</dbReference>
<protein>
    <recommendedName>
        <fullName evidence="5">Exocyst complex component 8</fullName>
    </recommendedName>
</protein>
<keyword evidence="8" id="KW-0653">Protein transport</keyword>
<dbReference type="PANTHER" id="PTHR21426:SF12">
    <property type="entry name" value="EXOCYST COMPLEX COMPONENT 8"/>
    <property type="match status" value="1"/>
</dbReference>
<dbReference type="Pfam" id="PF08700">
    <property type="entry name" value="VPS51_Exo84_N"/>
    <property type="match status" value="1"/>
</dbReference>
<dbReference type="Gene3D" id="2.30.29.30">
    <property type="entry name" value="Pleckstrin-homology domain (PH domain)/Phosphotyrosine-binding domain (PTB)"/>
    <property type="match status" value="1"/>
</dbReference>
<comment type="similarity">
    <text evidence="4">Belongs to the EXO84 family.</text>
</comment>
<dbReference type="Pfam" id="PF16528">
    <property type="entry name" value="Exo84_C"/>
    <property type="match status" value="1"/>
</dbReference>
<evidence type="ECO:0000256" key="6">
    <source>
        <dbReference type="ARBA" id="ARBA00022448"/>
    </source>
</evidence>
<evidence type="ECO:0000313" key="10">
    <source>
        <dbReference type="EMBL" id="CAG6480689.1"/>
    </source>
</evidence>
<dbReference type="InterPro" id="IPR001849">
    <property type="entry name" value="PH_domain"/>
</dbReference>
<dbReference type="InterPro" id="IPR011993">
    <property type="entry name" value="PH-like_dom_sf"/>
</dbReference>
<evidence type="ECO:0000256" key="1">
    <source>
        <dbReference type="ARBA" id="ARBA00002660"/>
    </source>
</evidence>
<dbReference type="GO" id="GO:0030426">
    <property type="term" value="C:growth cone"/>
    <property type="evidence" value="ECO:0007669"/>
    <property type="project" value="UniProtKB-SubCell"/>
</dbReference>
<dbReference type="FunFam" id="2.30.29.30:FF:000376">
    <property type="entry name" value="Exocyst complex component 8"/>
    <property type="match status" value="1"/>
</dbReference>
<keyword evidence="7" id="KW-0268">Exocytosis</keyword>
<dbReference type="Gene3D" id="1.20.58.1210">
    <property type="entry name" value="Exo84p, N-terminal helical domain"/>
    <property type="match status" value="1"/>
</dbReference>
<sequence>MPESTLTVFEKDSFNAEKYVKELVQDCVGGPELQQTKAKIQSHSDTVSSTLKKHVYENYMQFIETAKEISHLESEMYQLSHILIEQRNLLSTLRDESMLDDQKYIIEDQSVDPNVNEEQQNKKAIQLIKESLLGYKGNLDDKVFIYEGGLIELDTNDYRPICRIHLFLFNDVLVLAKVKHDKKLEFLTEYDTKKIAVINIKDLDGVNKNAINVITSDGARIFQCVNSASKLEWIDKFEVAIKFHQLKHKKGPAPQPPTSLKFDKQKSVDSDLLSPSASASVSIIVEKQAPDWLASAPEEIQAEIAQRHFEDSLTLVQKCEEHLARDSSFANAAEIGEKIKTLKTTLSSVLMQELSSSQSRSLQAALRSSRRPLKLLVEMGKAREACGILLRVCSTAIRTSQRQARRNNLAVSELFFCDVAQVSSEFLRAFSSKASCTSALIVWCNMELQYFASQLIKHYLTKDTQLEMVAKVVEGVREPCSKLTDIGLDLSYHMEGLLRNTLEQLLEEAKYRLVDSIGRTEDVWQPYNLQTKTNLRAVLKEFEGVGVDMQPLVTGDTWINLTQTTVNFCRHFLATAESCAHLAKYDSLKTDAELLLKELFLAQHAIKPHAAMNVDLNFVAKNKTYMSEVLLPIAIARFEKISDKKPDLLAELQLQLRGPPKPKPRSVYKTDVL</sequence>
<dbReference type="SUPFAM" id="SSF74788">
    <property type="entry name" value="Cullin repeat-like"/>
    <property type="match status" value="1"/>
</dbReference>
<evidence type="ECO:0000256" key="4">
    <source>
        <dbReference type="ARBA" id="ARBA00007210"/>
    </source>
</evidence>
<dbReference type="InterPro" id="IPR016159">
    <property type="entry name" value="Cullin_repeat-like_dom_sf"/>
</dbReference>
<dbReference type="InterPro" id="IPR032403">
    <property type="entry name" value="Exo84_C"/>
</dbReference>
<dbReference type="SUPFAM" id="SSF50729">
    <property type="entry name" value="PH domain-like"/>
    <property type="match status" value="1"/>
</dbReference>
<evidence type="ECO:0000256" key="2">
    <source>
        <dbReference type="ARBA" id="ARBA00004556"/>
    </source>
</evidence>
<dbReference type="GO" id="GO:0006887">
    <property type="term" value="P:exocytosis"/>
    <property type="evidence" value="ECO:0007669"/>
    <property type="project" value="UniProtKB-KW"/>
</dbReference>
<dbReference type="GO" id="GO:0006893">
    <property type="term" value="P:Golgi to plasma membrane transport"/>
    <property type="evidence" value="ECO:0007669"/>
    <property type="project" value="TreeGrafter"/>
</dbReference>